<dbReference type="Gene3D" id="3.90.550.10">
    <property type="entry name" value="Spore Coat Polysaccharide Biosynthesis Protein SpsA, Chain A"/>
    <property type="match status" value="1"/>
</dbReference>
<organism evidence="2 3">
    <name type="scientific">Psylliodes chrysocephalus</name>
    <dbReference type="NCBI Taxonomy" id="3402493"/>
    <lineage>
        <taxon>Eukaryota</taxon>
        <taxon>Metazoa</taxon>
        <taxon>Ecdysozoa</taxon>
        <taxon>Arthropoda</taxon>
        <taxon>Hexapoda</taxon>
        <taxon>Insecta</taxon>
        <taxon>Pterygota</taxon>
        <taxon>Neoptera</taxon>
        <taxon>Endopterygota</taxon>
        <taxon>Coleoptera</taxon>
        <taxon>Polyphaga</taxon>
        <taxon>Cucujiformia</taxon>
        <taxon>Chrysomeloidea</taxon>
        <taxon>Chrysomelidae</taxon>
        <taxon>Galerucinae</taxon>
        <taxon>Alticini</taxon>
        <taxon>Psylliodes</taxon>
    </lineage>
</organism>
<reference evidence="2" key="1">
    <citation type="submission" date="2022-01" db="EMBL/GenBank/DDBJ databases">
        <authorList>
            <person name="King R."/>
        </authorList>
    </citation>
    <scope>NUCLEOTIDE SEQUENCE</scope>
</reference>
<protein>
    <recommendedName>
        <fullName evidence="1">Glycosyltransferase 2-like domain-containing protein</fullName>
    </recommendedName>
</protein>
<dbReference type="OrthoDB" id="206708at2759"/>
<sequence>MTTENTLISVIVPIHNGAQWIDACFHSILKQTALNNPNLRLEVCICNDSSADNTLKLLKNWESDFQEQGVVFKIFNNTNGTPGGVGYSKNKAVSLSTGEFLCFQDVDDIMLPNRIQKQYEAIRNCTDITIVGSQFERNPDGSTIRFTKWANSLTQDQLNLQVFTSHGPTVIMPTWFLHKNTFDRIGGFVENEKGTPEDLIFFYKHLDFGGKIFRVDECLLIYTFHTGQTTFSIHKNTIWDLRVERLQKTILSQWTHFTIWNAGKQGKKLYNSLSESNKNKVLAFCDVDKNKIGKTYIPYDHKKPKEAKRGVDIIYFKDAEPPLVVCVKMDLTGGAFEENLKSLNLKEGLDYIIFS</sequence>
<dbReference type="PANTHER" id="PTHR22916:SF3">
    <property type="entry name" value="UDP-GLCNAC:BETAGAL BETA-1,3-N-ACETYLGLUCOSAMINYLTRANSFERASE-LIKE PROTEIN 1"/>
    <property type="match status" value="1"/>
</dbReference>
<gene>
    <name evidence="2" type="ORF">PSYICH_LOCUS6508</name>
</gene>
<dbReference type="InterPro" id="IPR029044">
    <property type="entry name" value="Nucleotide-diphossugar_trans"/>
</dbReference>
<evidence type="ECO:0000259" key="1">
    <source>
        <dbReference type="Pfam" id="PF00535"/>
    </source>
</evidence>
<keyword evidence="3" id="KW-1185">Reference proteome</keyword>
<dbReference type="EMBL" id="OV651814">
    <property type="protein sequence ID" value="CAH1105762.1"/>
    <property type="molecule type" value="Genomic_DNA"/>
</dbReference>
<dbReference type="PANTHER" id="PTHR22916">
    <property type="entry name" value="GLYCOSYLTRANSFERASE"/>
    <property type="match status" value="1"/>
</dbReference>
<name>A0A9P0CLU8_9CUCU</name>
<dbReference type="AlphaFoldDB" id="A0A9P0CLU8"/>
<dbReference type="SUPFAM" id="SSF53448">
    <property type="entry name" value="Nucleotide-diphospho-sugar transferases"/>
    <property type="match status" value="1"/>
</dbReference>
<evidence type="ECO:0000313" key="3">
    <source>
        <dbReference type="Proteomes" id="UP001153636"/>
    </source>
</evidence>
<evidence type="ECO:0000313" key="2">
    <source>
        <dbReference type="EMBL" id="CAH1105762.1"/>
    </source>
</evidence>
<accession>A0A9P0CLU8</accession>
<feature type="domain" description="Glycosyltransferase 2-like" evidence="1">
    <location>
        <begin position="9"/>
        <end position="175"/>
    </location>
</feature>
<dbReference type="GO" id="GO:0016758">
    <property type="term" value="F:hexosyltransferase activity"/>
    <property type="evidence" value="ECO:0007669"/>
    <property type="project" value="UniProtKB-ARBA"/>
</dbReference>
<proteinExistence type="predicted"/>
<dbReference type="Proteomes" id="UP001153636">
    <property type="component" value="Chromosome 2"/>
</dbReference>
<dbReference type="Pfam" id="PF00535">
    <property type="entry name" value="Glycos_transf_2"/>
    <property type="match status" value="1"/>
</dbReference>
<dbReference type="InterPro" id="IPR001173">
    <property type="entry name" value="Glyco_trans_2-like"/>
</dbReference>